<keyword evidence="2" id="KW-0805">Transcription regulation</keyword>
<dbReference type="Pfam" id="PF08281">
    <property type="entry name" value="Sigma70_r4_2"/>
    <property type="match status" value="1"/>
</dbReference>
<dbReference type="Gene3D" id="1.10.10.10">
    <property type="entry name" value="Winged helix-like DNA-binding domain superfamily/Winged helix DNA-binding domain"/>
    <property type="match status" value="1"/>
</dbReference>
<dbReference type="Pfam" id="PF04542">
    <property type="entry name" value="Sigma70_r2"/>
    <property type="match status" value="1"/>
</dbReference>
<dbReference type="InterPro" id="IPR014284">
    <property type="entry name" value="RNA_pol_sigma-70_dom"/>
</dbReference>
<dbReference type="RefSeq" id="WP_045801733.1">
    <property type="nucleotide sequence ID" value="NZ_CP011071.1"/>
</dbReference>
<dbReference type="EMBL" id="CP011071">
    <property type="protein sequence ID" value="AKA35028.1"/>
    <property type="molecule type" value="Genomic_DNA"/>
</dbReference>
<evidence type="ECO:0000259" key="7">
    <source>
        <dbReference type="Pfam" id="PF08281"/>
    </source>
</evidence>
<dbReference type="KEGG" id="mlt:VC82_1404"/>
<evidence type="ECO:0000256" key="3">
    <source>
        <dbReference type="ARBA" id="ARBA00023082"/>
    </source>
</evidence>
<name>A0A0D5YT50_9FLAO</name>
<dbReference type="PANTHER" id="PTHR43133">
    <property type="entry name" value="RNA POLYMERASE ECF-TYPE SIGMA FACTO"/>
    <property type="match status" value="1"/>
</dbReference>
<feature type="domain" description="RNA polymerase sigma factor 70 region 4 type 2" evidence="7">
    <location>
        <begin position="106"/>
        <end position="157"/>
    </location>
</feature>
<dbReference type="PANTHER" id="PTHR43133:SF8">
    <property type="entry name" value="RNA POLYMERASE SIGMA FACTOR HI_1459-RELATED"/>
    <property type="match status" value="1"/>
</dbReference>
<evidence type="ECO:0000256" key="2">
    <source>
        <dbReference type="ARBA" id="ARBA00023015"/>
    </source>
</evidence>
<dbReference type="GO" id="GO:0006352">
    <property type="term" value="P:DNA-templated transcription initiation"/>
    <property type="evidence" value="ECO:0007669"/>
    <property type="project" value="InterPro"/>
</dbReference>
<keyword evidence="4" id="KW-0238">DNA-binding</keyword>
<dbReference type="STRING" id="516051.VC82_1404"/>
<dbReference type="Gene3D" id="1.10.1740.10">
    <property type="match status" value="1"/>
</dbReference>
<dbReference type="InterPro" id="IPR039425">
    <property type="entry name" value="RNA_pol_sigma-70-like"/>
</dbReference>
<gene>
    <name evidence="8" type="ORF">VC82_1404</name>
</gene>
<keyword evidence="5" id="KW-0804">Transcription</keyword>
<reference evidence="8 9" key="1">
    <citation type="submission" date="2015-03" db="EMBL/GenBank/DDBJ databases">
        <title>Complete genome sequence of Muricauda lutaonensis CC-HSB-11T, isolated from a coastal hot spring.</title>
        <authorList>
            <person name="Kim K.M."/>
        </authorList>
    </citation>
    <scope>NUCLEOTIDE SEQUENCE [LARGE SCALE GENOMIC DNA]</scope>
    <source>
        <strain evidence="8 9">CC-HSB-11</strain>
    </source>
</reference>
<dbReference type="Proteomes" id="UP000032726">
    <property type="component" value="Chromosome"/>
</dbReference>
<dbReference type="AlphaFoldDB" id="A0A0D5YT50"/>
<comment type="similarity">
    <text evidence="1">Belongs to the sigma-70 factor family. ECF subfamily.</text>
</comment>
<dbReference type="InterPro" id="IPR013249">
    <property type="entry name" value="RNA_pol_sigma70_r4_t2"/>
</dbReference>
<dbReference type="InterPro" id="IPR036388">
    <property type="entry name" value="WH-like_DNA-bd_sf"/>
</dbReference>
<organism evidence="8 9">
    <name type="scientific">Flagellimonas lutaonensis</name>
    <dbReference type="NCBI Taxonomy" id="516051"/>
    <lineage>
        <taxon>Bacteria</taxon>
        <taxon>Pseudomonadati</taxon>
        <taxon>Bacteroidota</taxon>
        <taxon>Flavobacteriia</taxon>
        <taxon>Flavobacteriales</taxon>
        <taxon>Flavobacteriaceae</taxon>
        <taxon>Flagellimonas</taxon>
    </lineage>
</organism>
<evidence type="ECO:0000313" key="9">
    <source>
        <dbReference type="Proteomes" id="UP000032726"/>
    </source>
</evidence>
<dbReference type="HOGENOM" id="CLU_047691_3_3_10"/>
<accession>A0A0D5YT50</accession>
<proteinExistence type="inferred from homology"/>
<dbReference type="NCBIfam" id="TIGR02937">
    <property type="entry name" value="sigma70-ECF"/>
    <property type="match status" value="1"/>
</dbReference>
<evidence type="ECO:0000256" key="5">
    <source>
        <dbReference type="ARBA" id="ARBA00023163"/>
    </source>
</evidence>
<evidence type="ECO:0000256" key="4">
    <source>
        <dbReference type="ARBA" id="ARBA00023125"/>
    </source>
</evidence>
<dbReference type="GO" id="GO:0016987">
    <property type="term" value="F:sigma factor activity"/>
    <property type="evidence" value="ECO:0007669"/>
    <property type="project" value="UniProtKB-KW"/>
</dbReference>
<dbReference type="GO" id="GO:0003677">
    <property type="term" value="F:DNA binding"/>
    <property type="evidence" value="ECO:0007669"/>
    <property type="project" value="UniProtKB-KW"/>
</dbReference>
<evidence type="ECO:0000256" key="1">
    <source>
        <dbReference type="ARBA" id="ARBA00010641"/>
    </source>
</evidence>
<dbReference type="InterPro" id="IPR013324">
    <property type="entry name" value="RNA_pol_sigma_r3/r4-like"/>
</dbReference>
<protein>
    <submittedName>
        <fullName evidence="8">RNA polymerase sigma factor</fullName>
    </submittedName>
</protein>
<evidence type="ECO:0000313" key="8">
    <source>
        <dbReference type="EMBL" id="AKA35028.1"/>
    </source>
</evidence>
<keyword evidence="9" id="KW-1185">Reference proteome</keyword>
<dbReference type="SUPFAM" id="SSF88659">
    <property type="entry name" value="Sigma3 and sigma4 domains of RNA polymerase sigma factors"/>
    <property type="match status" value="1"/>
</dbReference>
<feature type="domain" description="RNA polymerase sigma-70 region 2" evidence="6">
    <location>
        <begin position="11"/>
        <end position="78"/>
    </location>
</feature>
<dbReference type="SUPFAM" id="SSF88946">
    <property type="entry name" value="Sigma2 domain of RNA polymerase sigma factors"/>
    <property type="match status" value="1"/>
</dbReference>
<dbReference type="InterPro" id="IPR007627">
    <property type="entry name" value="RNA_pol_sigma70_r2"/>
</dbReference>
<dbReference type="OrthoDB" id="9780326at2"/>
<dbReference type="InterPro" id="IPR013325">
    <property type="entry name" value="RNA_pol_sigma_r2"/>
</dbReference>
<keyword evidence="3" id="KW-0731">Sigma factor</keyword>
<evidence type="ECO:0000259" key="6">
    <source>
        <dbReference type="Pfam" id="PF04542"/>
    </source>
</evidence>
<sequence length="164" mass="18778">MTALERDFKTIYEDNYAKVMRLCMGYASGDADMANDLVQEVFIKVWGNLSSFRKESNITTWIYRIAVNTCLMNLRKKKAKSLSGSFSSEEVVGQDETTQVKERQYQEMYRCINTLSATNKAIILMELEGLAQKEIAGVTGLKHEAVRTRIHRIKLQLSKCVNHE</sequence>